<dbReference type="Pfam" id="PF01535">
    <property type="entry name" value="PPR"/>
    <property type="match status" value="1"/>
</dbReference>
<evidence type="ECO:0008006" key="5">
    <source>
        <dbReference type="Google" id="ProtNLM"/>
    </source>
</evidence>
<dbReference type="Gene3D" id="1.25.40.10">
    <property type="entry name" value="Tetratricopeptide repeat domain"/>
    <property type="match status" value="6"/>
</dbReference>
<dbReference type="Pfam" id="PF12854">
    <property type="entry name" value="PPR_1"/>
    <property type="match status" value="1"/>
</dbReference>
<organism evidence="3 4">
    <name type="scientific">Adiantum capillus-veneris</name>
    <name type="common">Maidenhair fern</name>
    <dbReference type="NCBI Taxonomy" id="13818"/>
    <lineage>
        <taxon>Eukaryota</taxon>
        <taxon>Viridiplantae</taxon>
        <taxon>Streptophyta</taxon>
        <taxon>Embryophyta</taxon>
        <taxon>Tracheophyta</taxon>
        <taxon>Polypodiopsida</taxon>
        <taxon>Polypodiidae</taxon>
        <taxon>Polypodiales</taxon>
        <taxon>Pteridineae</taxon>
        <taxon>Pteridaceae</taxon>
        <taxon>Vittarioideae</taxon>
        <taxon>Adiantum</taxon>
    </lineage>
</organism>
<evidence type="ECO:0000313" key="3">
    <source>
        <dbReference type="EMBL" id="KAI5065602.1"/>
    </source>
</evidence>
<proteinExistence type="predicted"/>
<dbReference type="FunFam" id="1.25.40.10:FF:000285">
    <property type="entry name" value="Pentatricopeptide repeat-containing protein, chloroplastic"/>
    <property type="match status" value="1"/>
</dbReference>
<name>A0A9D4Z9F1_ADICA</name>
<feature type="repeat" description="PPR" evidence="2">
    <location>
        <begin position="733"/>
        <end position="763"/>
    </location>
</feature>
<dbReference type="AlphaFoldDB" id="A0A9D4Z9F1"/>
<dbReference type="Proteomes" id="UP000886520">
    <property type="component" value="Chromosome 19"/>
</dbReference>
<feature type="repeat" description="PPR" evidence="2">
    <location>
        <begin position="356"/>
        <end position="390"/>
    </location>
</feature>
<dbReference type="PANTHER" id="PTHR24015">
    <property type="entry name" value="OS07G0578800 PROTEIN-RELATED"/>
    <property type="match status" value="1"/>
</dbReference>
<dbReference type="OrthoDB" id="185373at2759"/>
<dbReference type="PROSITE" id="PS51375">
    <property type="entry name" value="PPR"/>
    <property type="match status" value="9"/>
</dbReference>
<feature type="repeat" description="PPR" evidence="2">
    <location>
        <begin position="697"/>
        <end position="732"/>
    </location>
</feature>
<dbReference type="SUPFAM" id="SSF48452">
    <property type="entry name" value="TPR-like"/>
    <property type="match status" value="1"/>
</dbReference>
<dbReference type="EMBL" id="JABFUD020000019">
    <property type="protein sequence ID" value="KAI5065602.1"/>
    <property type="molecule type" value="Genomic_DNA"/>
</dbReference>
<dbReference type="NCBIfam" id="TIGR00756">
    <property type="entry name" value="PPR"/>
    <property type="match status" value="8"/>
</dbReference>
<keyword evidence="4" id="KW-1185">Reference proteome</keyword>
<dbReference type="FunFam" id="1.25.40.10:FF:000090">
    <property type="entry name" value="Pentatricopeptide repeat-containing protein, chloroplastic"/>
    <property type="match status" value="1"/>
</dbReference>
<comment type="caution">
    <text evidence="3">The sequence shown here is derived from an EMBL/GenBank/DDBJ whole genome shotgun (WGS) entry which is preliminary data.</text>
</comment>
<dbReference type="GO" id="GO:0009451">
    <property type="term" value="P:RNA modification"/>
    <property type="evidence" value="ECO:0007669"/>
    <property type="project" value="InterPro"/>
</dbReference>
<dbReference type="InterPro" id="IPR046960">
    <property type="entry name" value="PPR_At4g14850-like_plant"/>
</dbReference>
<dbReference type="FunFam" id="1.25.40.10:FF:000144">
    <property type="entry name" value="Pentatricopeptide repeat-containing protein, mitochondrial"/>
    <property type="match status" value="1"/>
</dbReference>
<evidence type="ECO:0000256" key="1">
    <source>
        <dbReference type="ARBA" id="ARBA00022737"/>
    </source>
</evidence>
<evidence type="ECO:0000256" key="2">
    <source>
        <dbReference type="PROSITE-ProRule" id="PRU00708"/>
    </source>
</evidence>
<dbReference type="InterPro" id="IPR011990">
    <property type="entry name" value="TPR-like_helical_dom_sf"/>
</dbReference>
<feature type="repeat" description="PPR" evidence="2">
    <location>
        <begin position="458"/>
        <end position="492"/>
    </location>
</feature>
<feature type="repeat" description="PPR" evidence="2">
    <location>
        <begin position="662"/>
        <end position="696"/>
    </location>
</feature>
<dbReference type="Pfam" id="PF13041">
    <property type="entry name" value="PPR_2"/>
    <property type="match status" value="6"/>
</dbReference>
<evidence type="ECO:0000313" key="4">
    <source>
        <dbReference type="Proteomes" id="UP000886520"/>
    </source>
</evidence>
<gene>
    <name evidence="3" type="ORF">GOP47_0020297</name>
</gene>
<dbReference type="InterPro" id="IPR002885">
    <property type="entry name" value="PPR_rpt"/>
</dbReference>
<dbReference type="FunFam" id="1.25.40.10:FF:000031">
    <property type="entry name" value="Pentatricopeptide repeat-containing protein mitochondrial"/>
    <property type="match status" value="3"/>
</dbReference>
<feature type="repeat" description="PPR" evidence="2">
    <location>
        <begin position="493"/>
        <end position="527"/>
    </location>
</feature>
<dbReference type="PANTHER" id="PTHR24015:SF548">
    <property type="entry name" value="OS08G0340900 PROTEIN"/>
    <property type="match status" value="1"/>
</dbReference>
<feature type="repeat" description="PPR" evidence="2">
    <location>
        <begin position="152"/>
        <end position="186"/>
    </location>
</feature>
<protein>
    <recommendedName>
        <fullName evidence="5">Pentatricopeptide repeat-containing protein</fullName>
    </recommendedName>
</protein>
<feature type="repeat" description="PPR" evidence="2">
    <location>
        <begin position="560"/>
        <end position="594"/>
    </location>
</feature>
<keyword evidence="1" id="KW-0677">Repeat</keyword>
<accession>A0A9D4Z9F1</accession>
<reference evidence="3" key="1">
    <citation type="submission" date="2021-01" db="EMBL/GenBank/DDBJ databases">
        <title>Adiantum capillus-veneris genome.</title>
        <authorList>
            <person name="Fang Y."/>
            <person name="Liao Q."/>
        </authorList>
    </citation>
    <scope>NUCLEOTIDE SEQUENCE</scope>
    <source>
        <strain evidence="3">H3</strain>
        <tissue evidence="3">Leaf</tissue>
    </source>
</reference>
<dbReference type="GO" id="GO:0003723">
    <property type="term" value="F:RNA binding"/>
    <property type="evidence" value="ECO:0007669"/>
    <property type="project" value="InterPro"/>
</dbReference>
<feature type="repeat" description="PPR" evidence="2">
    <location>
        <begin position="254"/>
        <end position="288"/>
    </location>
</feature>
<sequence length="887" mass="97039">MLQKCRNRPYEVGLLWKEYFRDPTQWWDNRTSKTSPSFPDFKHKVTRDPLWIDGRCTPSWVHEELKREQGTDDGNTVLGNGLKAEETYFVGLLRACARTKDLRKGSIAHADLQRGGFLEKSFLVGDALVNMYAKCGAVAKAQEVLDGLPARNVFTWTALIAGYAQQGQGEKALSNFDRMRGEGIAPDAATFACILKACGSTGNIGKGELVHDEIGRRGLLRDNIVLRTALVGMYAKCGALAKARQVLEEIPSRDAVSWNALMAGYAQQGRGEEVLNCFEHMQGEGLSPNAVTIACVLKACGSIGGADKVEQLLDKIVRQGLLGKDIVLGSALVDLYAKCGALVKARRVFEEISTRDVVSWNALIAGYAQNGQGEEALACFERMHEEGLPPNAVTFTCALQACGCMGAIDKGEQIHDETSRQALLGKDIVLGNALIDMYVKCHALAKAQKVLDELLARDVFSWSTLIAGYAQHGQCEEALNCFERMQGEGLTPNAVTFTCILKACGSIGAVDKGKRIHDEITRQGLLGNDIMLGNALVDMYAKCGSLGKARKVLKKLPIRDVVSWSALIVGYVEQGQIEEALDCFEEMQGEGVYPNEVTFAYALKACSSIGAANKGQQIHDEITKQGLLKKHAELGYSLVDMFAKCGALAKARQVLEELPSQNVDSWTALIGGYAQQGHTKDALDCFEKMQSEGVSPNAFTFSCVLNACSHSGLVDEGEMYFASMDTKHGIEPDVAHYTCMVDLYGRAGHLDRAVAVVQNMPSSDDCIAWLALLGACRKWQDVKIGRWAFEHAVRQDESDAAAYVLMANIYSAAGMKEEAEIIEAMRVKNKAWRKPGRSFWVASSGKVHSFSVGDTKHAQSKLIYTKLQDLCREMSQCGYHPNLQWVA</sequence>